<dbReference type="RefSeq" id="XP_008917503.1">
    <property type="nucleotide sequence ID" value="XM_008919255.1"/>
</dbReference>
<evidence type="ECO:0000313" key="1">
    <source>
        <dbReference type="EMBL" id="ETM97200.1"/>
    </source>
</evidence>
<dbReference type="Proteomes" id="UP000018817">
    <property type="component" value="Unassembled WGS sequence"/>
</dbReference>
<dbReference type="GeneID" id="20193639"/>
<accession>W2P944</accession>
<evidence type="ECO:0000313" key="2">
    <source>
        <dbReference type="Proteomes" id="UP000018817"/>
    </source>
</evidence>
<proteinExistence type="predicted"/>
<dbReference type="STRING" id="761204.W2P944"/>
<reference evidence="2" key="1">
    <citation type="submission" date="2011-12" db="EMBL/GenBank/DDBJ databases">
        <authorList>
            <consortium name="The Broad Institute Genome Sequencing Platform"/>
            <person name="Russ C."/>
            <person name="Tyler B."/>
            <person name="Panabieres F."/>
            <person name="Shan W."/>
            <person name="Tripathy S."/>
            <person name="Grunwald N."/>
            <person name="Machado M."/>
            <person name="Young S.K."/>
            <person name="Zeng Q."/>
            <person name="Gargeya S."/>
            <person name="Fitzgerald M."/>
            <person name="Haas B."/>
            <person name="Abouelleil A."/>
            <person name="Alvarado L."/>
            <person name="Arachchi H.M."/>
            <person name="Berlin A."/>
            <person name="Chapman S.B."/>
            <person name="Gearin G."/>
            <person name="Goldberg J."/>
            <person name="Griggs A."/>
            <person name="Gujja S."/>
            <person name="Hansen M."/>
            <person name="Heiman D."/>
            <person name="Howarth C."/>
            <person name="Larimer J."/>
            <person name="Lui A."/>
            <person name="MacDonald P.J.P."/>
            <person name="McCowen C."/>
            <person name="Montmayeur A."/>
            <person name="Murphy C."/>
            <person name="Neiman D."/>
            <person name="Pearson M."/>
            <person name="Priest M."/>
            <person name="Roberts A."/>
            <person name="Saif S."/>
            <person name="Shea T."/>
            <person name="Sisk P."/>
            <person name="Stolte C."/>
            <person name="Sykes S."/>
            <person name="Wortman J."/>
            <person name="Nusbaum C."/>
            <person name="Birren B."/>
        </authorList>
    </citation>
    <scope>NUCLEOTIDE SEQUENCE [LARGE SCALE GENOMIC DNA]</scope>
    <source>
        <strain evidence="2">INRA-310</strain>
    </source>
</reference>
<dbReference type="OMA" id="QYAMLRI"/>
<organism evidence="1 2">
    <name type="scientific">Phytophthora nicotianae (strain INRA-310)</name>
    <name type="common">Phytophthora parasitica</name>
    <dbReference type="NCBI Taxonomy" id="761204"/>
    <lineage>
        <taxon>Eukaryota</taxon>
        <taxon>Sar</taxon>
        <taxon>Stramenopiles</taxon>
        <taxon>Oomycota</taxon>
        <taxon>Peronosporomycetes</taxon>
        <taxon>Peronosporales</taxon>
        <taxon>Peronosporaceae</taxon>
        <taxon>Phytophthora</taxon>
    </lineage>
</organism>
<reference evidence="1 2" key="2">
    <citation type="submission" date="2013-11" db="EMBL/GenBank/DDBJ databases">
        <title>The Genome Sequence of Phytophthora parasitica INRA-310.</title>
        <authorList>
            <consortium name="The Broad Institute Genomics Platform"/>
            <person name="Russ C."/>
            <person name="Tyler B."/>
            <person name="Panabieres F."/>
            <person name="Shan W."/>
            <person name="Tripathy S."/>
            <person name="Grunwald N."/>
            <person name="Machado M."/>
            <person name="Johnson C.S."/>
            <person name="Arredondo F."/>
            <person name="Hong C."/>
            <person name="Coffey M."/>
            <person name="Young S.K."/>
            <person name="Zeng Q."/>
            <person name="Gargeya S."/>
            <person name="Fitzgerald M."/>
            <person name="Abouelleil A."/>
            <person name="Alvarado L."/>
            <person name="Chapman S.B."/>
            <person name="Gainer-Dewar J."/>
            <person name="Goldberg J."/>
            <person name="Griggs A."/>
            <person name="Gujja S."/>
            <person name="Hansen M."/>
            <person name="Howarth C."/>
            <person name="Imamovic A."/>
            <person name="Ireland A."/>
            <person name="Larimer J."/>
            <person name="McCowan C."/>
            <person name="Murphy C."/>
            <person name="Pearson M."/>
            <person name="Poon T.W."/>
            <person name="Priest M."/>
            <person name="Roberts A."/>
            <person name="Saif S."/>
            <person name="Shea T."/>
            <person name="Sykes S."/>
            <person name="Wortman J."/>
            <person name="Nusbaum C."/>
            <person name="Birren B."/>
        </authorList>
    </citation>
    <scope>NUCLEOTIDE SEQUENCE [LARGE SCALE GENOMIC DNA]</scope>
    <source>
        <strain evidence="1 2">INRA-310</strain>
    </source>
</reference>
<sequence>MIVKVPSKPPQYAMLRINKGPNAASFDSQEDAELLPVFYDAQSYAKTSISLPKAPSGVKRHLAVKLQQLPIVSAVGSTIYKVQGETLHSMVVVDWKSPVALVNKPQQAYLLVSRVVSRHAFATLSLFTND</sequence>
<dbReference type="VEuPathDB" id="FungiDB:PPTG_25040"/>
<name>W2P944_PHYN3</name>
<dbReference type="EMBL" id="KI670180">
    <property type="protein sequence ID" value="ETM97200.1"/>
    <property type="molecule type" value="Genomic_DNA"/>
</dbReference>
<gene>
    <name evidence="1" type="ORF">PPTG_25040</name>
</gene>
<protein>
    <submittedName>
        <fullName evidence="1">Uncharacterized protein</fullName>
    </submittedName>
</protein>
<dbReference type="AlphaFoldDB" id="W2P944"/>